<proteinExistence type="predicted"/>
<evidence type="ECO:0000313" key="2">
    <source>
        <dbReference type="Proteomes" id="UP001345013"/>
    </source>
</evidence>
<dbReference type="EMBL" id="JAVRRG010000157">
    <property type="protein sequence ID" value="KAK5080107.1"/>
    <property type="molecule type" value="Genomic_DNA"/>
</dbReference>
<accession>A0ABR0JZC8</accession>
<reference evidence="1 2" key="1">
    <citation type="submission" date="2023-08" db="EMBL/GenBank/DDBJ databases">
        <title>Black Yeasts Isolated from many extreme environments.</title>
        <authorList>
            <person name="Coleine C."/>
            <person name="Stajich J.E."/>
            <person name="Selbmann L."/>
        </authorList>
    </citation>
    <scope>NUCLEOTIDE SEQUENCE [LARGE SCALE GENOMIC DNA]</scope>
    <source>
        <strain evidence="1 2">CCFEE 5885</strain>
    </source>
</reference>
<keyword evidence="2" id="KW-1185">Reference proteome</keyword>
<gene>
    <name evidence="1" type="ORF">LTR24_008669</name>
</gene>
<evidence type="ECO:0000313" key="1">
    <source>
        <dbReference type="EMBL" id="KAK5080107.1"/>
    </source>
</evidence>
<dbReference type="Proteomes" id="UP001345013">
    <property type="component" value="Unassembled WGS sequence"/>
</dbReference>
<comment type="caution">
    <text evidence="1">The sequence shown here is derived from an EMBL/GenBank/DDBJ whole genome shotgun (WGS) entry which is preliminary data.</text>
</comment>
<protein>
    <submittedName>
        <fullName evidence="1">Uncharacterized protein</fullName>
    </submittedName>
</protein>
<name>A0ABR0JZC8_9EURO</name>
<sequence length="66" mass="7603">MFDLPVRQRPQNLTLEIPSTDSNAIANTSGTQAGKQDDCLLLDYQNQLFILENLNRRTSRKTRKPR</sequence>
<organism evidence="1 2">
    <name type="scientific">Lithohypha guttulata</name>
    <dbReference type="NCBI Taxonomy" id="1690604"/>
    <lineage>
        <taxon>Eukaryota</taxon>
        <taxon>Fungi</taxon>
        <taxon>Dikarya</taxon>
        <taxon>Ascomycota</taxon>
        <taxon>Pezizomycotina</taxon>
        <taxon>Eurotiomycetes</taxon>
        <taxon>Chaetothyriomycetidae</taxon>
        <taxon>Chaetothyriales</taxon>
        <taxon>Trichomeriaceae</taxon>
        <taxon>Lithohypha</taxon>
    </lineage>
</organism>